<organism evidence="11 12">
    <name type="scientific">Maudiozyma saulgeensis</name>
    <dbReference type="NCBI Taxonomy" id="1789683"/>
    <lineage>
        <taxon>Eukaryota</taxon>
        <taxon>Fungi</taxon>
        <taxon>Dikarya</taxon>
        <taxon>Ascomycota</taxon>
        <taxon>Saccharomycotina</taxon>
        <taxon>Saccharomycetes</taxon>
        <taxon>Saccharomycetales</taxon>
        <taxon>Saccharomycetaceae</taxon>
        <taxon>Maudiozyma</taxon>
    </lineage>
</organism>
<keyword evidence="4" id="KW-0808">Transferase</keyword>
<protein>
    <recommendedName>
        <fullName evidence="7">Glutamate pyruvate transaminase</fullName>
    </recommendedName>
    <alternativeName>
        <fullName evidence="8">Glutamic--alanine transaminase</fullName>
    </alternativeName>
    <alternativeName>
        <fullName evidence="9">Glutamic--pyruvic transaminase</fullName>
    </alternativeName>
</protein>
<evidence type="ECO:0000256" key="7">
    <source>
        <dbReference type="ARBA" id="ARBA00077894"/>
    </source>
</evidence>
<dbReference type="GO" id="GO:0030170">
    <property type="term" value="F:pyridoxal phosphate binding"/>
    <property type="evidence" value="ECO:0007669"/>
    <property type="project" value="InterPro"/>
</dbReference>
<keyword evidence="12" id="KW-1185">Reference proteome</keyword>
<dbReference type="UniPathway" id="UPA00528">
    <property type="reaction ID" value="UER00586"/>
</dbReference>
<dbReference type="Gene3D" id="3.90.1150.10">
    <property type="entry name" value="Aspartate Aminotransferase, domain 1"/>
    <property type="match status" value="1"/>
</dbReference>
<evidence type="ECO:0000256" key="6">
    <source>
        <dbReference type="ARBA" id="ARBA00025785"/>
    </source>
</evidence>
<evidence type="ECO:0000313" key="11">
    <source>
        <dbReference type="EMBL" id="SMN21109.1"/>
    </source>
</evidence>
<dbReference type="AlphaFoldDB" id="A0A1X7R6M0"/>
<keyword evidence="3" id="KW-0032">Aminotransferase</keyword>
<dbReference type="GO" id="GO:0042853">
    <property type="term" value="P:L-alanine catabolic process"/>
    <property type="evidence" value="ECO:0007669"/>
    <property type="project" value="UniProtKB-UniPathway"/>
</dbReference>
<gene>
    <name evidence="11" type="ORF">KASA_0L01353G</name>
</gene>
<dbReference type="InterPro" id="IPR015424">
    <property type="entry name" value="PyrdxlP-dep_Trfase"/>
</dbReference>
<dbReference type="InterPro" id="IPR015421">
    <property type="entry name" value="PyrdxlP-dep_Trfase_major"/>
</dbReference>
<evidence type="ECO:0000313" key="12">
    <source>
        <dbReference type="Proteomes" id="UP000196158"/>
    </source>
</evidence>
<evidence type="ECO:0000256" key="4">
    <source>
        <dbReference type="ARBA" id="ARBA00022679"/>
    </source>
</evidence>
<name>A0A1X7R6M0_9SACH</name>
<dbReference type="InterPro" id="IPR045088">
    <property type="entry name" value="ALAT1/2-like"/>
</dbReference>
<dbReference type="OrthoDB" id="1732682at2759"/>
<reference evidence="11 12" key="1">
    <citation type="submission" date="2017-04" db="EMBL/GenBank/DDBJ databases">
        <authorList>
            <person name="Afonso C.L."/>
            <person name="Miller P.J."/>
            <person name="Scott M.A."/>
            <person name="Spackman E."/>
            <person name="Goraichik I."/>
            <person name="Dimitrov K.M."/>
            <person name="Suarez D.L."/>
            <person name="Swayne D.E."/>
        </authorList>
    </citation>
    <scope>NUCLEOTIDE SEQUENCE [LARGE SCALE GENOMIC DNA]</scope>
</reference>
<dbReference type="SUPFAM" id="SSF53383">
    <property type="entry name" value="PLP-dependent transferases"/>
    <property type="match status" value="1"/>
</dbReference>
<dbReference type="Pfam" id="PF00155">
    <property type="entry name" value="Aminotran_1_2"/>
    <property type="match status" value="1"/>
</dbReference>
<dbReference type="PANTHER" id="PTHR11751">
    <property type="entry name" value="ALANINE AMINOTRANSFERASE"/>
    <property type="match status" value="1"/>
</dbReference>
<sequence length="495" mass="55514">MTKLDLNFEPAEQLDLKDLNEHVLKAEYAIRGAIPMRAEQIQDQINLDPESVPFDKITTANIGNPQQLQQKPLTYSRQVVSVLQYPELLQHRDLLVKSGAYMPDALDRAKILLDKIGGSVGAYSSSQGVRGIRDTVAEYITRRDDGEPASPQDIFMTDGATRAVTYLLSLLCRGPQYGVLIPIPQYPVYTASLTLYNTAAIPYYLNEKSGWSTDAEEIEIQIKKTIAKGIKPSVIVVINPGNPTGSLLKPDVMEDIVTLAAKYGLVILADEVYQENVFSEGRKFYSFKSVLRSLQRRHKIIYDNVQLASIHSTSKGVFGECGQRGGYLELIGFRNSVREEILKLASLSICAVITGQAMVDLMVAPPTKGQPSYEMDKAERLAIHNTLKERGELLYNTFQELEGIECQRPQGAMYLFPRLYFSQKVYDAAKKADLQPDEFYCHALLESTGICVVPGTGFGQEEGTWHLRTTFLAPGTEWIQKWKAFHQDFYKKYAD</sequence>
<comment type="similarity">
    <text evidence="6">Belongs to the class-I pyridoxal-phosphate-dependent aminotransferase family. Alanine aminotransferase subfamily.</text>
</comment>
<evidence type="ECO:0000256" key="3">
    <source>
        <dbReference type="ARBA" id="ARBA00022576"/>
    </source>
</evidence>
<accession>A0A1X7R6M0</accession>
<evidence type="ECO:0000256" key="9">
    <source>
        <dbReference type="ARBA" id="ARBA00080525"/>
    </source>
</evidence>
<evidence type="ECO:0000259" key="10">
    <source>
        <dbReference type="Pfam" id="PF00155"/>
    </source>
</evidence>
<dbReference type="FunFam" id="3.40.640.10:FF:000012">
    <property type="entry name" value="alanine aminotransferase 2"/>
    <property type="match status" value="1"/>
</dbReference>
<dbReference type="Gene3D" id="1.10.287.1970">
    <property type="match status" value="1"/>
</dbReference>
<dbReference type="CDD" id="cd00609">
    <property type="entry name" value="AAT_like"/>
    <property type="match status" value="1"/>
</dbReference>
<evidence type="ECO:0000256" key="5">
    <source>
        <dbReference type="ARBA" id="ARBA00022898"/>
    </source>
</evidence>
<evidence type="ECO:0000256" key="1">
    <source>
        <dbReference type="ARBA" id="ARBA00001933"/>
    </source>
</evidence>
<dbReference type="EMBL" id="FXLY01000007">
    <property type="protein sequence ID" value="SMN21109.1"/>
    <property type="molecule type" value="Genomic_DNA"/>
</dbReference>
<evidence type="ECO:0000256" key="8">
    <source>
        <dbReference type="ARBA" id="ARBA00078532"/>
    </source>
</evidence>
<dbReference type="FunFam" id="1.10.287.1970:FF:000001">
    <property type="entry name" value="Alanine aminotransferase 2"/>
    <property type="match status" value="1"/>
</dbReference>
<keyword evidence="5" id="KW-0663">Pyridoxal phosphate</keyword>
<dbReference type="PANTHER" id="PTHR11751:SF29">
    <property type="entry name" value="ALANINE TRANSAMINASE"/>
    <property type="match status" value="1"/>
</dbReference>
<comment type="subunit">
    <text evidence="2">Homodimer.</text>
</comment>
<dbReference type="InterPro" id="IPR015422">
    <property type="entry name" value="PyrdxlP-dep_Trfase_small"/>
</dbReference>
<dbReference type="FunFam" id="3.90.1150.10:FF:000010">
    <property type="entry name" value="Alanine aminotransferase 2"/>
    <property type="match status" value="1"/>
</dbReference>
<dbReference type="Gene3D" id="3.40.640.10">
    <property type="entry name" value="Type I PLP-dependent aspartate aminotransferase-like (Major domain)"/>
    <property type="match status" value="1"/>
</dbReference>
<dbReference type="STRING" id="1789683.A0A1X7R6M0"/>
<dbReference type="Proteomes" id="UP000196158">
    <property type="component" value="Unassembled WGS sequence"/>
</dbReference>
<feature type="domain" description="Aminotransferase class I/classII large" evidence="10">
    <location>
        <begin position="115"/>
        <end position="476"/>
    </location>
</feature>
<comment type="cofactor">
    <cofactor evidence="1">
        <name>pyridoxal 5'-phosphate</name>
        <dbReference type="ChEBI" id="CHEBI:597326"/>
    </cofactor>
</comment>
<proteinExistence type="inferred from homology"/>
<evidence type="ECO:0000256" key="2">
    <source>
        <dbReference type="ARBA" id="ARBA00011738"/>
    </source>
</evidence>
<dbReference type="GO" id="GO:0008483">
    <property type="term" value="F:transaminase activity"/>
    <property type="evidence" value="ECO:0007669"/>
    <property type="project" value="UniProtKB-KW"/>
</dbReference>
<dbReference type="InterPro" id="IPR004839">
    <property type="entry name" value="Aminotransferase_I/II_large"/>
</dbReference>